<evidence type="ECO:0000313" key="3">
    <source>
        <dbReference type="Proteomes" id="UP000032120"/>
    </source>
</evidence>
<dbReference type="OrthoDB" id="9932158at2"/>
<proteinExistence type="predicted"/>
<feature type="region of interest" description="Disordered" evidence="1">
    <location>
        <begin position="75"/>
        <end position="96"/>
    </location>
</feature>
<dbReference type="EMBL" id="JXSQ01000001">
    <property type="protein sequence ID" value="KIP53817.1"/>
    <property type="molecule type" value="Genomic_DNA"/>
</dbReference>
<name>A0A0D0IS53_9MICO</name>
<evidence type="ECO:0000313" key="2">
    <source>
        <dbReference type="EMBL" id="KIP53817.1"/>
    </source>
</evidence>
<sequence>MARRIIHVEPTDEQWATIDYIYAGYTPFLAQITDENGEPNGSLYAELIIDDHTVRLYTIAPDGEFTYEELEGLNQGWTKYDEDGNEVEREEEDADE</sequence>
<protein>
    <submittedName>
        <fullName evidence="2">Uncharacterized protein</fullName>
    </submittedName>
</protein>
<evidence type="ECO:0000256" key="1">
    <source>
        <dbReference type="SAM" id="MobiDB-lite"/>
    </source>
</evidence>
<feature type="compositionally biased region" description="Acidic residues" evidence="1">
    <location>
        <begin position="83"/>
        <end position="96"/>
    </location>
</feature>
<reference evidence="2 3" key="1">
    <citation type="submission" date="2015-01" db="EMBL/GenBank/DDBJ databases">
        <title>Draft genome sequence of Leucobacter komagatae strain VKM ST2845.</title>
        <authorList>
            <person name="Karlyshev A.V."/>
            <person name="Kudryashova E.B."/>
        </authorList>
    </citation>
    <scope>NUCLEOTIDE SEQUENCE [LARGE SCALE GENOMIC DNA]</scope>
    <source>
        <strain evidence="2 3">VKM ST2845</strain>
    </source>
</reference>
<comment type="caution">
    <text evidence="2">The sequence shown here is derived from an EMBL/GenBank/DDBJ whole genome shotgun (WGS) entry which is preliminary data.</text>
</comment>
<accession>A0A0D0IS53</accession>
<keyword evidence="3" id="KW-1185">Reference proteome</keyword>
<dbReference type="AlphaFoldDB" id="A0A0D0IS53"/>
<dbReference type="RefSeq" id="WP_042542567.1">
    <property type="nucleotide sequence ID" value="NZ_JXSQ01000001.1"/>
</dbReference>
<organism evidence="2 3">
    <name type="scientific">Leucobacter komagatae</name>
    <dbReference type="NCBI Taxonomy" id="55969"/>
    <lineage>
        <taxon>Bacteria</taxon>
        <taxon>Bacillati</taxon>
        <taxon>Actinomycetota</taxon>
        <taxon>Actinomycetes</taxon>
        <taxon>Micrococcales</taxon>
        <taxon>Microbacteriaceae</taxon>
        <taxon>Leucobacter</taxon>
    </lineage>
</organism>
<dbReference type="Proteomes" id="UP000032120">
    <property type="component" value="Unassembled WGS sequence"/>
</dbReference>
<gene>
    <name evidence="2" type="ORF">SD72_01140</name>
</gene>